<evidence type="ECO:0000256" key="10">
    <source>
        <dbReference type="ARBA" id="ARBA00023125"/>
    </source>
</evidence>
<dbReference type="EMBL" id="JADINA010000008">
    <property type="protein sequence ID" value="MBO8425894.1"/>
    <property type="molecule type" value="Genomic_DNA"/>
</dbReference>
<keyword evidence="8 13" id="KW-0694">RNA-binding</keyword>
<evidence type="ECO:0000256" key="12">
    <source>
        <dbReference type="ARBA" id="ARBA00046380"/>
    </source>
</evidence>
<comment type="function">
    <text evidence="13">CRISPR (clustered regularly interspaced short palindromic repeat) is an adaptive immune system that provides protection against mobile genetic elements (viruses, transposable elements and conjugative plasmids). CRISPR clusters contain spacers, sequences complementary to antecedent mobile elements, and target invading nucleic acids. CRISPR clusters are transcribed and processed into CRISPR RNA (crRNA). In type II CRISPR systems correct processing of pre-crRNA requires a trans-encoded small RNA (tracrRNA), endogenous ribonuclease 3 (rnc) and this protein. The tracrRNA serves as a guide for ribonuclease 3-aided processing of pre-crRNA. Subsequently Cas9/crRNA/tracrRNA endonucleolytically cleaves linear or circular dsDNA target complementary to the spacer; Cas9 is inactive in the absence of the 2 guide RNAs (gRNA). Cas9 recognizes the protospacer adjacent motif (PAM) in the CRISPR repeat sequences to help distinguish self versus nonself, as targets within the bacterial CRISPR locus do not have PAMs. PAM recognition is also required for catalytic activity.</text>
</comment>
<keyword evidence="4 13" id="KW-0479">Metal-binding</keyword>
<dbReference type="Gene3D" id="3.30.420.10">
    <property type="entry name" value="Ribonuclease H-like superfamily/Ribonuclease H"/>
    <property type="match status" value="3"/>
</dbReference>
<dbReference type="GO" id="GO:0003723">
    <property type="term" value="F:RNA binding"/>
    <property type="evidence" value="ECO:0007669"/>
    <property type="project" value="UniProtKB-UniRule"/>
</dbReference>
<comment type="similarity">
    <text evidence="2">Belongs to the CRISPR-associated protein Cas9 family. Subtype II-A subfamily.</text>
</comment>
<evidence type="ECO:0000256" key="1">
    <source>
        <dbReference type="ARBA" id="ARBA00001946"/>
    </source>
</evidence>
<evidence type="ECO:0000256" key="3">
    <source>
        <dbReference type="ARBA" id="ARBA00022722"/>
    </source>
</evidence>
<evidence type="ECO:0000256" key="5">
    <source>
        <dbReference type="ARBA" id="ARBA00022759"/>
    </source>
</evidence>
<organism evidence="16 17">
    <name type="scientific">Candidatus Alloenteromonas pullistercoris</name>
    <dbReference type="NCBI Taxonomy" id="2840785"/>
    <lineage>
        <taxon>Bacteria</taxon>
        <taxon>Bacillati</taxon>
        <taxon>Bacillota</taxon>
        <taxon>Bacillota incertae sedis</taxon>
        <taxon>Candidatus Alloenteromonas</taxon>
    </lineage>
</organism>
<keyword evidence="6 13" id="KW-0378">Hydrolase</keyword>
<evidence type="ECO:0000256" key="13">
    <source>
        <dbReference type="HAMAP-Rule" id="MF_01480"/>
    </source>
</evidence>
<dbReference type="HAMAP" id="MF_01480">
    <property type="entry name" value="Cas9"/>
    <property type="match status" value="1"/>
</dbReference>
<feature type="region of interest" description="Disordered" evidence="14">
    <location>
        <begin position="829"/>
        <end position="848"/>
    </location>
</feature>
<sequence>MPKTLGLDLGIASIGWCLYESEAVKFDVDENGVASRISYAPTHIIDLGSFVFNQIENEKGKTENVVRRGKRLMRRQRRRKAFKKKLIRKLFKDAFGVDFLDNVIAAKAVKENPFEIKKRGLSEKLTPNELMVALYHYVKWRGFKSNRKSIDGKGKGGDSDTKKMLKGISLLKEKLAEEAVNGNSPYVTPYLLSQSVKAPGRPDLNEHIHNREKEFSLTVDRETYQKEIEALLDKQISFGVINENFKKSYLSIWSYQRNFSDGPNRGPYVLDMDKIIGRCSFDDQPRAPKNSISARKFILASALVNMRYKVEGDTAYRQLTPEQISSFLASDKIYSASIKYSTILSFLKIKDCVAIKSLDLSRRQYIDLLNKFKRDNGIDLSEQLDQSQEVEFKKLVKSKTFDKNIVPQSAFIAQAKKIGEDKRLTERESAFAKTDEFFDVLANVLLRKKDDEAIKKELAKTEGFGENLINAILDTDIDSKQVIDLSLDICRKLLPYLTRGKTYDKAMQEIGYKHTGEDDRAEIRGKIPPIDEALAEMGVVLTNPVVKHTLANLRKILVAIVDVYGQIDDCVVELARELKKSFEERKTIRASQIDNQYQNNLLRNRMMEDFPDTFRSYSKISKTDLLRLKLYHEQRGISPYTNKPIPYREIFSNSYQVDHIMPFSKSFDDSFTNKVLVETKANADKGDNLPRMFLENIKIFLANNKSISDKKRENLLRSEIPDDFIAKDLVDTGYLSKLARKFITFYMLPSGVSCRSTSGGVTSLMRKHWKLSGKTHTYYKLDSSNYVSFENNLYQVKFFEDFAFKSVSYEKESLIFTFSTKSNGFDEDNEIPLKKKSNKRQDGKEKELSAEDQALNNAIDYYLANEALFVGRFRNAYNLPFDKLQETVSGRRLFPNVDAGSINVSESEFFDHAMTLLNFVRIGIQKIIDKKNRDNHLHHALDAAVIGAVTPSVIYNISNANKEGFADRLVFPEPYAGFKEEVLARVYERDPGKLLDILNNLPQYKCRPLTKYDVHVLIPVRQPNHVNNGPLSKETIKGVRDVYNEETKVVERRLVKTISVEKIKMENVSDIVDAKRGNKEVASAISDWLRSHKKTKYPVLPKKGTFIKKVKIYEGVPEGAVPLSSSGDRYADNEDCIRVDVYKKTGSPKLFFVPVFLYQKFNQKRGVKNTFAIWSSQKDFSLVDEDSLNKHYVCVARLPRYSLIEVVCNNQKVICYSGGFSAGKLEVYSCLGDFVDIKNLLGSKQKDRQYMTCSTIASLKVRSISVLGKLS</sequence>
<evidence type="ECO:0000256" key="2">
    <source>
        <dbReference type="ARBA" id="ARBA00005244"/>
    </source>
</evidence>
<feature type="active site" description="For RuvC-like nuclease domain" evidence="13">
    <location>
        <position position="8"/>
    </location>
</feature>
<reference evidence="16" key="2">
    <citation type="journal article" date="2021" name="PeerJ">
        <title>Extensive microbial diversity within the chicken gut microbiome revealed by metagenomics and culture.</title>
        <authorList>
            <person name="Gilroy R."/>
            <person name="Ravi A."/>
            <person name="Getino M."/>
            <person name="Pursley I."/>
            <person name="Horton D.L."/>
            <person name="Alikhan N.F."/>
            <person name="Baker D."/>
            <person name="Gharbi K."/>
            <person name="Hall N."/>
            <person name="Watson M."/>
            <person name="Adriaenssens E.M."/>
            <person name="Foster-Nyarko E."/>
            <person name="Jarju S."/>
            <person name="Secka A."/>
            <person name="Antonio M."/>
            <person name="Oren A."/>
            <person name="Chaudhuri R.R."/>
            <person name="La Ragione R."/>
            <person name="Hildebrand F."/>
            <person name="Pallen M.J."/>
        </authorList>
    </citation>
    <scope>NUCLEOTIDE SEQUENCE</scope>
    <source>
        <strain evidence="16">17113</strain>
    </source>
</reference>
<dbReference type="Proteomes" id="UP000823634">
    <property type="component" value="Unassembled WGS sequence"/>
</dbReference>
<keyword evidence="3 13" id="KW-0540">Nuclease</keyword>
<dbReference type="Pfam" id="PF13395">
    <property type="entry name" value="HNH_4"/>
    <property type="match status" value="1"/>
</dbReference>
<feature type="binding site" evidence="13">
    <location>
        <position position="8"/>
    </location>
    <ligand>
        <name>Mg(2+)</name>
        <dbReference type="ChEBI" id="CHEBI:18420"/>
        <label>1</label>
    </ligand>
</feature>
<gene>
    <name evidence="13 16" type="primary">cas9</name>
    <name evidence="16" type="ORF">IAC61_01055</name>
</gene>
<evidence type="ECO:0000313" key="17">
    <source>
        <dbReference type="Proteomes" id="UP000823634"/>
    </source>
</evidence>
<evidence type="ECO:0000256" key="8">
    <source>
        <dbReference type="ARBA" id="ARBA00022884"/>
    </source>
</evidence>
<dbReference type="Gene3D" id="1.10.30.50">
    <property type="match status" value="1"/>
</dbReference>
<dbReference type="AlphaFoldDB" id="A0A9D9DII2"/>
<comment type="cofactor">
    <cofactor evidence="1 13">
        <name>Mg(2+)</name>
        <dbReference type="ChEBI" id="CHEBI:18420"/>
    </cofactor>
</comment>
<protein>
    <recommendedName>
        <fullName evidence="13">CRISPR-associated endonuclease Cas9</fullName>
        <ecNumber evidence="13">3.1.-.-</ecNumber>
    </recommendedName>
</protein>
<evidence type="ECO:0000256" key="7">
    <source>
        <dbReference type="ARBA" id="ARBA00022842"/>
    </source>
</evidence>
<dbReference type="GO" id="GO:0004519">
    <property type="term" value="F:endonuclease activity"/>
    <property type="evidence" value="ECO:0007669"/>
    <property type="project" value="UniProtKB-UniRule"/>
</dbReference>
<keyword evidence="7 13" id="KW-0460">Magnesium</keyword>
<evidence type="ECO:0000313" key="16">
    <source>
        <dbReference type="EMBL" id="MBO8425894.1"/>
    </source>
</evidence>
<feature type="binding site" evidence="13">
    <location>
        <position position="577"/>
    </location>
    <ligand>
        <name>Mg(2+)</name>
        <dbReference type="ChEBI" id="CHEBI:18420"/>
        <label>2</label>
    </ligand>
</feature>
<reference evidence="16" key="1">
    <citation type="submission" date="2020-10" db="EMBL/GenBank/DDBJ databases">
        <authorList>
            <person name="Gilroy R."/>
        </authorList>
    </citation>
    <scope>NUCLEOTIDE SEQUENCE</scope>
    <source>
        <strain evidence="16">17113</strain>
    </source>
</reference>
<dbReference type="GO" id="GO:0043571">
    <property type="term" value="P:maintenance of CRISPR repeat elements"/>
    <property type="evidence" value="ECO:0007669"/>
    <property type="project" value="UniProtKB-UniRule"/>
</dbReference>
<feature type="binding site" evidence="13">
    <location>
        <position position="8"/>
    </location>
    <ligand>
        <name>Mg(2+)</name>
        <dbReference type="ChEBI" id="CHEBI:18420"/>
        <label>2</label>
    </ligand>
</feature>
<dbReference type="InterPro" id="IPR003615">
    <property type="entry name" value="HNH_nuc"/>
</dbReference>
<dbReference type="InterPro" id="IPR036397">
    <property type="entry name" value="RNaseH_sf"/>
</dbReference>
<dbReference type="GO" id="GO:0051607">
    <property type="term" value="P:defense response to virus"/>
    <property type="evidence" value="ECO:0007669"/>
    <property type="project" value="UniProtKB-UniRule"/>
</dbReference>
<evidence type="ECO:0000256" key="14">
    <source>
        <dbReference type="SAM" id="MobiDB-lite"/>
    </source>
</evidence>
<keyword evidence="9 13" id="KW-0051">Antiviral defense</keyword>
<feature type="active site" description="Proton acceptor for HNH nuclease domain" evidence="13">
    <location>
        <position position="659"/>
    </location>
</feature>
<evidence type="ECO:0000256" key="6">
    <source>
        <dbReference type="ARBA" id="ARBA00022801"/>
    </source>
</evidence>
<proteinExistence type="inferred from homology"/>
<comment type="subunit">
    <text evidence="12 13">Monomer. Binds crRNA and tracrRNA.</text>
</comment>
<comment type="similarity">
    <text evidence="13">Belongs to the CRISPR-associated Cas9 family.</text>
</comment>
<keyword evidence="11" id="KW-0464">Manganese</keyword>
<dbReference type="EC" id="3.1.-.-" evidence="13"/>
<keyword evidence="10 13" id="KW-0238">DNA-binding</keyword>
<evidence type="ECO:0000256" key="4">
    <source>
        <dbReference type="ARBA" id="ARBA00022723"/>
    </source>
</evidence>
<feature type="binding site" evidence="13">
    <location>
        <position position="939"/>
    </location>
    <ligand>
        <name>Mg(2+)</name>
        <dbReference type="ChEBI" id="CHEBI:18420"/>
        <label>2</label>
    </ligand>
</feature>
<feature type="binding site" evidence="13">
    <location>
        <position position="577"/>
    </location>
    <ligand>
        <name>Mg(2+)</name>
        <dbReference type="ChEBI" id="CHEBI:18420"/>
        <label>1</label>
    </ligand>
</feature>
<keyword evidence="5 13" id="KW-0255">Endonuclease</keyword>
<accession>A0A9D9DII2</accession>
<dbReference type="GO" id="GO:0016787">
    <property type="term" value="F:hydrolase activity"/>
    <property type="evidence" value="ECO:0007669"/>
    <property type="project" value="UniProtKB-KW"/>
</dbReference>
<name>A0A9D9DII2_9FIRM</name>
<feature type="domain" description="HNH Cas9-type" evidence="15">
    <location>
        <begin position="581"/>
        <end position="742"/>
    </location>
</feature>
<feature type="compositionally biased region" description="Basic and acidic residues" evidence="14">
    <location>
        <begin position="839"/>
        <end position="848"/>
    </location>
</feature>
<dbReference type="InterPro" id="IPR041383">
    <property type="entry name" value="RuvC_III"/>
</dbReference>
<evidence type="ECO:0000259" key="15">
    <source>
        <dbReference type="PROSITE" id="PS51749"/>
    </source>
</evidence>
<feature type="binding site" evidence="13">
    <location>
        <position position="573"/>
    </location>
    <ligand>
        <name>Mg(2+)</name>
        <dbReference type="ChEBI" id="CHEBI:18420"/>
        <label>1</label>
    </ligand>
</feature>
<dbReference type="PROSITE" id="PS51749">
    <property type="entry name" value="HNH_CAS9"/>
    <property type="match status" value="1"/>
</dbReference>
<evidence type="ECO:0000256" key="11">
    <source>
        <dbReference type="ARBA" id="ARBA00023211"/>
    </source>
</evidence>
<dbReference type="GO" id="GO:0003677">
    <property type="term" value="F:DNA binding"/>
    <property type="evidence" value="ECO:0007669"/>
    <property type="project" value="UniProtKB-UniRule"/>
</dbReference>
<comment type="domain">
    <text evidence="13">Has 2 endonuclease domains. The discontinuous RuvC-like domain cleaves the target DNA noncomplementary to crRNA while the HNH nuclease domain cleaves the target DNA complementary to crRNA.</text>
</comment>
<dbReference type="InterPro" id="IPR033114">
    <property type="entry name" value="HNH_CAS9"/>
</dbReference>
<dbReference type="InterPro" id="IPR028629">
    <property type="entry name" value="Cas9"/>
</dbReference>
<comment type="caution">
    <text evidence="16">The sequence shown here is derived from an EMBL/GenBank/DDBJ whole genome shotgun (WGS) entry which is preliminary data.</text>
</comment>
<evidence type="ECO:0000256" key="9">
    <source>
        <dbReference type="ARBA" id="ARBA00023118"/>
    </source>
</evidence>
<dbReference type="GO" id="GO:0046872">
    <property type="term" value="F:metal ion binding"/>
    <property type="evidence" value="ECO:0007669"/>
    <property type="project" value="UniProtKB-UniRule"/>
</dbReference>
<dbReference type="NCBIfam" id="TIGR01865">
    <property type="entry name" value="cas_Csn1"/>
    <property type="match status" value="1"/>
</dbReference>
<dbReference type="Pfam" id="PF18541">
    <property type="entry name" value="RuvC_III"/>
    <property type="match status" value="1"/>
</dbReference>